<keyword evidence="1" id="KW-0805">Transcription regulation</keyword>
<keyword evidence="2" id="KW-0238">DNA-binding</keyword>
<keyword evidence="6" id="KW-1185">Reference proteome</keyword>
<dbReference type="InterPro" id="IPR020449">
    <property type="entry name" value="Tscrpt_reg_AraC-type_HTH"/>
</dbReference>
<evidence type="ECO:0000313" key="6">
    <source>
        <dbReference type="Proteomes" id="UP001232117"/>
    </source>
</evidence>
<dbReference type="RefSeq" id="WP_264534294.1">
    <property type="nucleotide sequence ID" value="NZ_CP092332.1"/>
</dbReference>
<organism evidence="5 6">
    <name type="scientific">Flavobacterium keumense</name>
    <dbReference type="NCBI Taxonomy" id="1306518"/>
    <lineage>
        <taxon>Bacteria</taxon>
        <taxon>Pseudomonadati</taxon>
        <taxon>Bacteroidota</taxon>
        <taxon>Flavobacteriia</taxon>
        <taxon>Flavobacteriales</taxon>
        <taxon>Flavobacteriaceae</taxon>
        <taxon>Flavobacterium</taxon>
    </lineage>
</organism>
<dbReference type="PANTHER" id="PTHR43280">
    <property type="entry name" value="ARAC-FAMILY TRANSCRIPTIONAL REGULATOR"/>
    <property type="match status" value="1"/>
</dbReference>
<reference evidence="5 6" key="2">
    <citation type="submission" date="2023-06" db="EMBL/GenBank/DDBJ databases">
        <title>Complete Genome Sequence of Flavobacterium keumense K3R-10.</title>
        <authorList>
            <person name="Jeong H."/>
            <person name="Jhang S.Y."/>
            <person name="Kim J.N."/>
        </authorList>
    </citation>
    <scope>NUCLEOTIDE SEQUENCE [LARGE SCALE GENOMIC DNA]</scope>
    <source>
        <strain evidence="5 6">K3R-10</strain>
    </source>
</reference>
<dbReference type="Gene3D" id="1.10.10.60">
    <property type="entry name" value="Homeodomain-like"/>
    <property type="match status" value="1"/>
</dbReference>
<dbReference type="SUPFAM" id="SSF46689">
    <property type="entry name" value="Homeodomain-like"/>
    <property type="match status" value="1"/>
</dbReference>
<dbReference type="PROSITE" id="PS01124">
    <property type="entry name" value="HTH_ARAC_FAMILY_2"/>
    <property type="match status" value="1"/>
</dbReference>
<dbReference type="EMBL" id="CP092332">
    <property type="protein sequence ID" value="WGK95091.1"/>
    <property type="molecule type" value="Genomic_DNA"/>
</dbReference>
<accession>A0ABY8N6V8</accession>
<protein>
    <submittedName>
        <fullName evidence="5">Helix-turn-helix domain-containing protein</fullName>
    </submittedName>
</protein>
<dbReference type="InterPro" id="IPR018060">
    <property type="entry name" value="HTH_AraC"/>
</dbReference>
<evidence type="ECO:0000256" key="3">
    <source>
        <dbReference type="ARBA" id="ARBA00023163"/>
    </source>
</evidence>
<sequence length="302" mass="35619">MEKAESLSEFYRNKFDWLPDNLKNEMGHFNVFDLQPFIGEKAQPIPYKRRDFYKISLAKGNSRVYFADQVVEVKKQALCFSNPQIPYKWEHLEEYKAGSFCIFNTLFFHQFGNLNQYSVFQPNGTHIFELTDEQLAKIEPIYKKMQEEIKSDYVYKYDVLRNLVFELLHFAMKMEPLTSLDNKHLNASQRITALFLELLERQFPIDEVHQRIQLRSASEFATQLNVHVNHLNRAIKEVTQKTTSQLIADRIAQEAKILLKQSLWNVAEIGFALGFQEATHFNSFFKKQLGTSPLKYRKHIFS</sequence>
<evidence type="ECO:0000256" key="2">
    <source>
        <dbReference type="ARBA" id="ARBA00023125"/>
    </source>
</evidence>
<dbReference type="InterPro" id="IPR009057">
    <property type="entry name" value="Homeodomain-like_sf"/>
</dbReference>
<dbReference type="SMART" id="SM00342">
    <property type="entry name" value="HTH_ARAC"/>
    <property type="match status" value="1"/>
</dbReference>
<dbReference type="Pfam" id="PF12833">
    <property type="entry name" value="HTH_18"/>
    <property type="match status" value="1"/>
</dbReference>
<dbReference type="PRINTS" id="PR00032">
    <property type="entry name" value="HTHARAC"/>
</dbReference>
<gene>
    <name evidence="5" type="ORF">MG292_02365</name>
</gene>
<evidence type="ECO:0000313" key="5">
    <source>
        <dbReference type="EMBL" id="WGK95091.1"/>
    </source>
</evidence>
<name>A0ABY8N6V8_9FLAO</name>
<proteinExistence type="predicted"/>
<dbReference type="Proteomes" id="UP001232117">
    <property type="component" value="Chromosome"/>
</dbReference>
<dbReference type="PANTHER" id="PTHR43280:SF32">
    <property type="entry name" value="TRANSCRIPTIONAL REGULATORY PROTEIN"/>
    <property type="match status" value="1"/>
</dbReference>
<evidence type="ECO:0000256" key="1">
    <source>
        <dbReference type="ARBA" id="ARBA00023015"/>
    </source>
</evidence>
<feature type="domain" description="HTH araC/xylS-type" evidence="4">
    <location>
        <begin position="189"/>
        <end position="299"/>
    </location>
</feature>
<reference evidence="5 6" key="1">
    <citation type="submission" date="2022-02" db="EMBL/GenBank/DDBJ databases">
        <authorList>
            <person name="Cha I.-T."/>
            <person name="Lee K.-E."/>
            <person name="Park S.-J."/>
        </authorList>
    </citation>
    <scope>NUCLEOTIDE SEQUENCE [LARGE SCALE GENOMIC DNA]</scope>
    <source>
        <strain evidence="5 6">K3R-10</strain>
    </source>
</reference>
<evidence type="ECO:0000259" key="4">
    <source>
        <dbReference type="PROSITE" id="PS01124"/>
    </source>
</evidence>
<keyword evidence="3" id="KW-0804">Transcription</keyword>